<dbReference type="Pfam" id="PF05359">
    <property type="entry name" value="DUF748"/>
    <property type="match status" value="1"/>
</dbReference>
<comment type="caution">
    <text evidence="1">The sequence shown here is derived from an EMBL/GenBank/DDBJ whole genome shotgun (WGS) entry which is preliminary data.</text>
</comment>
<dbReference type="OrthoDB" id="196129at2"/>
<dbReference type="EMBL" id="VMBG01000001">
    <property type="protein sequence ID" value="TSJ79448.1"/>
    <property type="molecule type" value="Genomic_DNA"/>
</dbReference>
<sequence>MKKLLIILGSLLALMVIGAFIASFFLGSIVTKGVNTFAPKITGTKVTLDSASISPLSGSGTLNGLFVGNPEGWKSDKAFSFAKVHVSVVPGSLLGDHIVVKEVLIDGPEFVYETKIISSNIKELLKNIETNTGGSGDKPVADQPVSKDGKPLKFEVKSFRLENAKVTLGAGPTAITVPMPPLVLTDLGTKEGGITADQLATKVVSNILSNITVAVAQSAMNIGSASGAAAGDATSGAAKKAGDGLKKLFGGDKDK</sequence>
<keyword evidence="2" id="KW-1185">Reference proteome</keyword>
<dbReference type="InterPro" id="IPR008023">
    <property type="entry name" value="DUF748"/>
</dbReference>
<evidence type="ECO:0000313" key="2">
    <source>
        <dbReference type="Proteomes" id="UP000315648"/>
    </source>
</evidence>
<dbReference type="Proteomes" id="UP000315648">
    <property type="component" value="Unassembled WGS sequence"/>
</dbReference>
<organism evidence="1 2">
    <name type="scientific">Rariglobus hedericola</name>
    <dbReference type="NCBI Taxonomy" id="2597822"/>
    <lineage>
        <taxon>Bacteria</taxon>
        <taxon>Pseudomonadati</taxon>
        <taxon>Verrucomicrobiota</taxon>
        <taxon>Opitutia</taxon>
        <taxon>Opitutales</taxon>
        <taxon>Opitutaceae</taxon>
        <taxon>Rariglobus</taxon>
    </lineage>
</organism>
<evidence type="ECO:0000313" key="1">
    <source>
        <dbReference type="EMBL" id="TSJ79448.1"/>
    </source>
</evidence>
<proteinExistence type="predicted"/>
<name>A0A556QS31_9BACT</name>
<reference evidence="1 2" key="1">
    <citation type="submission" date="2019-07" db="EMBL/GenBank/DDBJ databases">
        <title>Description of 53C-WASEF.</title>
        <authorList>
            <person name="Pitt A."/>
            <person name="Hahn M.W."/>
        </authorList>
    </citation>
    <scope>NUCLEOTIDE SEQUENCE [LARGE SCALE GENOMIC DNA]</scope>
    <source>
        <strain evidence="1 2">53C-WASEF</strain>
    </source>
</reference>
<evidence type="ECO:0008006" key="3">
    <source>
        <dbReference type="Google" id="ProtNLM"/>
    </source>
</evidence>
<dbReference type="AlphaFoldDB" id="A0A556QS31"/>
<accession>A0A556QS31</accession>
<gene>
    <name evidence="1" type="ORF">FPL22_09215</name>
</gene>
<dbReference type="RefSeq" id="WP_144229989.1">
    <property type="nucleotide sequence ID" value="NZ_CBCRVV010000031.1"/>
</dbReference>
<protein>
    <recommendedName>
        <fullName evidence="3">AsmA family protein</fullName>
    </recommendedName>
</protein>